<proteinExistence type="predicted"/>
<evidence type="ECO:0000313" key="2">
    <source>
        <dbReference type="Proteomes" id="UP000799539"/>
    </source>
</evidence>
<dbReference type="OrthoDB" id="47059at2759"/>
<accession>A0A6A6F8C0</accession>
<evidence type="ECO:0000313" key="1">
    <source>
        <dbReference type="EMBL" id="KAF2209171.1"/>
    </source>
</evidence>
<dbReference type="Proteomes" id="UP000799539">
    <property type="component" value="Unassembled WGS sequence"/>
</dbReference>
<gene>
    <name evidence="1" type="ORF">CERZMDRAFT_26699</name>
</gene>
<protein>
    <submittedName>
        <fullName evidence="1">Uncharacterized protein</fullName>
    </submittedName>
</protein>
<dbReference type="EMBL" id="ML992688">
    <property type="protein sequence ID" value="KAF2209171.1"/>
    <property type="molecule type" value="Genomic_DNA"/>
</dbReference>
<feature type="non-terminal residue" evidence="1">
    <location>
        <position position="162"/>
    </location>
</feature>
<dbReference type="AlphaFoldDB" id="A0A6A6F8C0"/>
<feature type="non-terminal residue" evidence="1">
    <location>
        <position position="1"/>
    </location>
</feature>
<reference evidence="1" key="1">
    <citation type="journal article" date="2020" name="Stud. Mycol.">
        <title>101 Dothideomycetes genomes: a test case for predicting lifestyles and emergence of pathogens.</title>
        <authorList>
            <person name="Haridas S."/>
            <person name="Albert R."/>
            <person name="Binder M."/>
            <person name="Bloem J."/>
            <person name="Labutti K."/>
            <person name="Salamov A."/>
            <person name="Andreopoulos B."/>
            <person name="Baker S."/>
            <person name="Barry K."/>
            <person name="Bills G."/>
            <person name="Bluhm B."/>
            <person name="Cannon C."/>
            <person name="Castanera R."/>
            <person name="Culley D."/>
            <person name="Daum C."/>
            <person name="Ezra D."/>
            <person name="Gonzalez J."/>
            <person name="Henrissat B."/>
            <person name="Kuo A."/>
            <person name="Liang C."/>
            <person name="Lipzen A."/>
            <person name="Lutzoni F."/>
            <person name="Magnuson J."/>
            <person name="Mondo S."/>
            <person name="Nolan M."/>
            <person name="Ohm R."/>
            <person name="Pangilinan J."/>
            <person name="Park H.-J."/>
            <person name="Ramirez L."/>
            <person name="Alfaro M."/>
            <person name="Sun H."/>
            <person name="Tritt A."/>
            <person name="Yoshinaga Y."/>
            <person name="Zwiers L.-H."/>
            <person name="Turgeon B."/>
            <person name="Goodwin S."/>
            <person name="Spatafora J."/>
            <person name="Crous P."/>
            <person name="Grigoriev I."/>
        </authorList>
    </citation>
    <scope>NUCLEOTIDE SEQUENCE</scope>
    <source>
        <strain evidence="1">SCOH1-5</strain>
    </source>
</reference>
<sequence length="162" mass="17632">SLAALASSSTIVLFTPVITPTPPPSKASSTANTDPFETLGRALSRHHQRIRHVPYHPKLGFTDTHDAFVSQSDAVVVVMCEPASNRDECLGDQLDFAENAHAALQESRRGKPLKLPVTLIQCGISDGTHWPDCSAFDTVLQCHSYDAETAQHVAKRLFEGKK</sequence>
<keyword evidence="2" id="KW-1185">Reference proteome</keyword>
<organism evidence="1 2">
    <name type="scientific">Cercospora zeae-maydis SCOH1-5</name>
    <dbReference type="NCBI Taxonomy" id="717836"/>
    <lineage>
        <taxon>Eukaryota</taxon>
        <taxon>Fungi</taxon>
        <taxon>Dikarya</taxon>
        <taxon>Ascomycota</taxon>
        <taxon>Pezizomycotina</taxon>
        <taxon>Dothideomycetes</taxon>
        <taxon>Dothideomycetidae</taxon>
        <taxon>Mycosphaerellales</taxon>
        <taxon>Mycosphaerellaceae</taxon>
        <taxon>Cercospora</taxon>
    </lineage>
</organism>
<name>A0A6A6F8C0_9PEZI</name>